<dbReference type="SMART" id="SM00342">
    <property type="entry name" value="HTH_ARAC"/>
    <property type="match status" value="1"/>
</dbReference>
<dbReference type="InterPro" id="IPR018062">
    <property type="entry name" value="HTH_AraC-typ_CS"/>
</dbReference>
<dbReference type="GO" id="GO:0004553">
    <property type="term" value="F:hydrolase activity, hydrolyzing O-glycosyl compounds"/>
    <property type="evidence" value="ECO:0007669"/>
    <property type="project" value="InterPro"/>
</dbReference>
<dbReference type="EMBL" id="LCZJ02000019">
    <property type="protein sequence ID" value="KTD86754.1"/>
    <property type="molecule type" value="Genomic_DNA"/>
</dbReference>
<dbReference type="SUPFAM" id="SSF51011">
    <property type="entry name" value="Glycosyl hydrolase domain"/>
    <property type="match status" value="1"/>
</dbReference>
<comment type="similarity">
    <text evidence="1">Belongs to the glycosyl hydrolase 39 family.</text>
</comment>
<organism evidence="8 9">
    <name type="scientific">Paenibacillus etheri</name>
    <dbReference type="NCBI Taxonomy" id="1306852"/>
    <lineage>
        <taxon>Bacteria</taxon>
        <taxon>Bacillati</taxon>
        <taxon>Bacillota</taxon>
        <taxon>Bacilli</taxon>
        <taxon>Bacillales</taxon>
        <taxon>Paenibacillaceae</taxon>
        <taxon>Paenibacillus</taxon>
    </lineage>
</organism>
<accession>A0A0W1AZJ6</accession>
<dbReference type="SUPFAM" id="SSF46689">
    <property type="entry name" value="Homeodomain-like"/>
    <property type="match status" value="2"/>
</dbReference>
<dbReference type="Gene3D" id="2.60.40.1500">
    <property type="entry name" value="Glycosyl hydrolase domain, family 39"/>
    <property type="match status" value="1"/>
</dbReference>
<evidence type="ECO:0000259" key="7">
    <source>
        <dbReference type="PROSITE" id="PS01124"/>
    </source>
</evidence>
<comment type="caution">
    <text evidence="8">The sequence shown here is derived from an EMBL/GenBank/DDBJ whole genome shotgun (WGS) entry which is preliminary data.</text>
</comment>
<dbReference type="AlphaFoldDB" id="A0A0W1AZJ6"/>
<dbReference type="InterPro" id="IPR018060">
    <property type="entry name" value="HTH_AraC"/>
</dbReference>
<keyword evidence="6" id="KW-0326">Glycosidase</keyword>
<dbReference type="GO" id="GO:0005975">
    <property type="term" value="P:carbohydrate metabolic process"/>
    <property type="evidence" value="ECO:0007669"/>
    <property type="project" value="InterPro"/>
</dbReference>
<dbReference type="SUPFAM" id="SSF51445">
    <property type="entry name" value="(Trans)glycosidases"/>
    <property type="match status" value="1"/>
</dbReference>
<dbReference type="PROSITE" id="PS00041">
    <property type="entry name" value="HTH_ARAC_FAMILY_1"/>
    <property type="match status" value="1"/>
</dbReference>
<protein>
    <recommendedName>
        <fullName evidence="7">HTH araC/xylS-type domain-containing protein</fullName>
    </recommendedName>
</protein>
<name>A0A0W1AZJ6_9BACL</name>
<dbReference type="InterPro" id="IPR011051">
    <property type="entry name" value="RmlC_Cupin_sf"/>
</dbReference>
<evidence type="ECO:0000256" key="5">
    <source>
        <dbReference type="ARBA" id="ARBA00023163"/>
    </source>
</evidence>
<evidence type="ECO:0000256" key="3">
    <source>
        <dbReference type="ARBA" id="ARBA00023015"/>
    </source>
</evidence>
<dbReference type="RefSeq" id="WP_060623642.1">
    <property type="nucleotide sequence ID" value="NZ_LCZJ02000019.1"/>
</dbReference>
<evidence type="ECO:0000256" key="1">
    <source>
        <dbReference type="ARBA" id="ARBA00008875"/>
    </source>
</evidence>
<evidence type="ECO:0000256" key="6">
    <source>
        <dbReference type="ARBA" id="ARBA00023295"/>
    </source>
</evidence>
<dbReference type="Gene3D" id="3.20.20.80">
    <property type="entry name" value="Glycosidases"/>
    <property type="match status" value="1"/>
</dbReference>
<dbReference type="CDD" id="cd02208">
    <property type="entry name" value="cupin_RmlC-like"/>
    <property type="match status" value="1"/>
</dbReference>
<dbReference type="Proteomes" id="UP000054709">
    <property type="component" value="Unassembled WGS sequence"/>
</dbReference>
<dbReference type="SUPFAM" id="SSF51182">
    <property type="entry name" value="RmlC-like cupins"/>
    <property type="match status" value="1"/>
</dbReference>
<gene>
    <name evidence="8" type="ORF">UQ64_15030</name>
</gene>
<evidence type="ECO:0000256" key="4">
    <source>
        <dbReference type="ARBA" id="ARBA00023125"/>
    </source>
</evidence>
<dbReference type="InterPro" id="IPR003313">
    <property type="entry name" value="AraC-bd"/>
</dbReference>
<sequence length="820" mass="93982">MQENTLIASDFRFSINLPEDAIASWHQELEVMYILQGTGVLQLDDNQFTYEVQQDDIIVLNSYQLHALNMQGSGKALSLFISPAFLAAFCPEIESIIIECKSFLYPKDEQARFNVIRSEFASVFQAYYKNESRLPILMRSRVGVLLNSLVHTFLEQNKQKDPSKSSSKERLRKATDYLHRHYRENITLSGLASTIYLSSSYLSHLFQKQLGLTFTAYLTNVRLSQAVALLRSERTITDIASEVGFPSTNALIDAFKRRFGVTPGQYRLVNEHDATDPQENSMVTAGFSTDFTSLMRHLHHNEHSIVQPQVNEGYDLHVDTARKIRTLSHNWRTLINAGYAKDLLNGAVQAQIRKLQKEIGFRYMRCKGLLDDDMMLYVRKMSGSADYNFVYVDEVLDFMLSVELKPYVEFSYMPSALAREAVFPFKRPSILSMPEHLDKWLALVTSLVRHFIDRYGIESVREWRFAPFVSPEFSGYGVFTMEEYWVLYRGTSYAIRAIDPQLHIVGPGSNIDSSNFISEFLVSCSKGNCLPDSLALRAYHSILPGQEDTGLQLMAEDEAFPLAVSGDEQFMKHALHKVKKLLRQRGFASLPVILEEWSNNIWQRDLCNDTSYKSAFLFKNILENYDHFEAMGYWSLSDHMEEIVPSSDLFHGGFGLFTRGGLPKSCYRALQLLCYAGSGLIAEGDGYFITSSKGEIQIFLYNYCHYDTLYRYRHTTHLTQTERYNVFNIRNTRQYHIRLDGLTPGVYTERRYSVGPAGGSAFDEWLNMGAPKDMRPEEWSYLEGRSLPLLQMRSLQVTANFVVNAVVQPHEVQVIRLTVK</sequence>
<dbReference type="InterPro" id="IPR017853">
    <property type="entry name" value="GH"/>
</dbReference>
<dbReference type="GO" id="GO:0043565">
    <property type="term" value="F:sequence-specific DNA binding"/>
    <property type="evidence" value="ECO:0007669"/>
    <property type="project" value="InterPro"/>
</dbReference>
<dbReference type="PRINTS" id="PR00745">
    <property type="entry name" value="GLHYDRLASE39"/>
</dbReference>
<dbReference type="Pfam" id="PF12833">
    <property type="entry name" value="HTH_18"/>
    <property type="match status" value="1"/>
</dbReference>
<evidence type="ECO:0000256" key="2">
    <source>
        <dbReference type="ARBA" id="ARBA00022801"/>
    </source>
</evidence>
<feature type="domain" description="HTH araC/xylS-type" evidence="7">
    <location>
        <begin position="172"/>
        <end position="269"/>
    </location>
</feature>
<dbReference type="Pfam" id="PF02311">
    <property type="entry name" value="AraC_binding"/>
    <property type="match status" value="1"/>
</dbReference>
<keyword evidence="5" id="KW-0804">Transcription</keyword>
<dbReference type="GO" id="GO:0003700">
    <property type="term" value="F:DNA-binding transcription factor activity"/>
    <property type="evidence" value="ECO:0007669"/>
    <property type="project" value="InterPro"/>
</dbReference>
<evidence type="ECO:0000313" key="9">
    <source>
        <dbReference type="Proteomes" id="UP000054709"/>
    </source>
</evidence>
<dbReference type="Pfam" id="PF01229">
    <property type="entry name" value="Glyco_hydro_39"/>
    <property type="match status" value="1"/>
</dbReference>
<evidence type="ECO:0000313" key="8">
    <source>
        <dbReference type="EMBL" id="KTD86754.1"/>
    </source>
</evidence>
<dbReference type="InterPro" id="IPR009057">
    <property type="entry name" value="Homeodomain-like_sf"/>
</dbReference>
<dbReference type="InterPro" id="IPR000514">
    <property type="entry name" value="Glyco_hydro_39"/>
</dbReference>
<dbReference type="InterPro" id="IPR049166">
    <property type="entry name" value="GH39_cat"/>
</dbReference>
<keyword evidence="2" id="KW-0378">Hydrolase</keyword>
<reference evidence="8 9" key="1">
    <citation type="journal article" date="2015" name="Int. Biodeterior. Biodegradation">
        <title>Physiological and genetic screening methods for the isolation of methyl tert-butyl ether-degrading bacteria for bioremediation purposes.</title>
        <authorList>
            <person name="Guisado I.M."/>
            <person name="Purswani J."/>
            <person name="Gonzalez Lopez J."/>
            <person name="Pozo C."/>
        </authorList>
    </citation>
    <scope>NUCLEOTIDE SEQUENCE [LARGE SCALE GENOMIC DNA]</scope>
    <source>
        <strain evidence="8 9">SH7</strain>
    </source>
</reference>
<keyword evidence="9" id="KW-1185">Reference proteome</keyword>
<keyword evidence="3" id="KW-0805">Transcription regulation</keyword>
<dbReference type="PANTHER" id="PTHR43280">
    <property type="entry name" value="ARAC-FAMILY TRANSCRIPTIONAL REGULATOR"/>
    <property type="match status" value="1"/>
</dbReference>
<dbReference type="Gene3D" id="1.10.10.60">
    <property type="entry name" value="Homeodomain-like"/>
    <property type="match status" value="2"/>
</dbReference>
<dbReference type="PROSITE" id="PS01124">
    <property type="entry name" value="HTH_ARAC_FAMILY_2"/>
    <property type="match status" value="1"/>
</dbReference>
<dbReference type="Gene3D" id="2.60.120.10">
    <property type="entry name" value="Jelly Rolls"/>
    <property type="match status" value="1"/>
</dbReference>
<proteinExistence type="inferred from homology"/>
<keyword evidence="4" id="KW-0238">DNA-binding</keyword>
<dbReference type="PANTHER" id="PTHR43280:SF2">
    <property type="entry name" value="HTH-TYPE TRANSCRIPTIONAL REGULATOR EXSA"/>
    <property type="match status" value="1"/>
</dbReference>
<dbReference type="InterPro" id="IPR014710">
    <property type="entry name" value="RmlC-like_jellyroll"/>
</dbReference>